<sequence length="130" mass="13433">PRDPPFGTSGPVTAPLPAAGDSRRPFPGAVRLERDRPEFRADPEPPDFVPPGRGAEAAPPAVGRRRGGGGRAVLEDVREAAAPSALPPAAAARPRRRPSPSDGHVGALGRGRLRHGPPANGSRSGRVRTT</sequence>
<dbReference type="EMBL" id="AGNL01031972">
    <property type="protein sequence ID" value="EJK56272.1"/>
    <property type="molecule type" value="Genomic_DNA"/>
</dbReference>
<protein>
    <submittedName>
        <fullName evidence="2">Uncharacterized protein</fullName>
    </submittedName>
</protein>
<gene>
    <name evidence="2" type="ORF">THAOC_23880</name>
</gene>
<comment type="caution">
    <text evidence="2">The sequence shown here is derived from an EMBL/GenBank/DDBJ whole genome shotgun (WGS) entry which is preliminary data.</text>
</comment>
<evidence type="ECO:0000313" key="3">
    <source>
        <dbReference type="Proteomes" id="UP000266841"/>
    </source>
</evidence>
<feature type="compositionally biased region" description="Low complexity" evidence="1">
    <location>
        <begin position="80"/>
        <end position="92"/>
    </location>
</feature>
<name>K0SC53_THAOC</name>
<feature type="compositionally biased region" description="Basic and acidic residues" evidence="1">
    <location>
        <begin position="31"/>
        <end position="43"/>
    </location>
</feature>
<reference evidence="2 3" key="1">
    <citation type="journal article" date="2012" name="Genome Biol.">
        <title>Genome and low-iron response of an oceanic diatom adapted to chronic iron limitation.</title>
        <authorList>
            <person name="Lommer M."/>
            <person name="Specht M."/>
            <person name="Roy A.S."/>
            <person name="Kraemer L."/>
            <person name="Andreson R."/>
            <person name="Gutowska M.A."/>
            <person name="Wolf J."/>
            <person name="Bergner S.V."/>
            <person name="Schilhabel M.B."/>
            <person name="Klostermeier U.C."/>
            <person name="Beiko R.G."/>
            <person name="Rosenstiel P."/>
            <person name="Hippler M."/>
            <person name="Laroche J."/>
        </authorList>
    </citation>
    <scope>NUCLEOTIDE SEQUENCE [LARGE SCALE GENOMIC DNA]</scope>
    <source>
        <strain evidence="2 3">CCMP1005</strain>
    </source>
</reference>
<proteinExistence type="predicted"/>
<keyword evidence="3" id="KW-1185">Reference proteome</keyword>
<evidence type="ECO:0000256" key="1">
    <source>
        <dbReference type="SAM" id="MobiDB-lite"/>
    </source>
</evidence>
<feature type="non-terminal residue" evidence="2">
    <location>
        <position position="1"/>
    </location>
</feature>
<feature type="region of interest" description="Disordered" evidence="1">
    <location>
        <begin position="1"/>
        <end position="130"/>
    </location>
</feature>
<accession>K0SC53</accession>
<organism evidence="2 3">
    <name type="scientific">Thalassiosira oceanica</name>
    <name type="common">Marine diatom</name>
    <dbReference type="NCBI Taxonomy" id="159749"/>
    <lineage>
        <taxon>Eukaryota</taxon>
        <taxon>Sar</taxon>
        <taxon>Stramenopiles</taxon>
        <taxon>Ochrophyta</taxon>
        <taxon>Bacillariophyta</taxon>
        <taxon>Coscinodiscophyceae</taxon>
        <taxon>Thalassiosirophycidae</taxon>
        <taxon>Thalassiosirales</taxon>
        <taxon>Thalassiosiraceae</taxon>
        <taxon>Thalassiosira</taxon>
    </lineage>
</organism>
<dbReference type="AlphaFoldDB" id="K0SC53"/>
<evidence type="ECO:0000313" key="2">
    <source>
        <dbReference type="EMBL" id="EJK56272.1"/>
    </source>
</evidence>
<dbReference type="Proteomes" id="UP000266841">
    <property type="component" value="Unassembled WGS sequence"/>
</dbReference>
<feature type="compositionally biased region" description="Low complexity" evidence="1">
    <location>
        <begin position="50"/>
        <end position="62"/>
    </location>
</feature>